<proteinExistence type="predicted"/>
<keyword evidence="1 2" id="KW-0812">Transmembrane</keyword>
<keyword evidence="1" id="KW-0472">Membrane</keyword>
<feature type="transmembrane region" description="Helical" evidence="1">
    <location>
        <begin position="20"/>
        <end position="40"/>
    </location>
</feature>
<reference evidence="3" key="1">
    <citation type="submission" date="2015-09" db="EMBL/GenBank/DDBJ databases">
        <authorList>
            <consortium name="Pathogen Informatics"/>
        </authorList>
    </citation>
    <scope>NUCLEOTIDE SEQUENCE [LARGE SCALE GENOMIC DNA]</scope>
    <source>
        <strain evidence="3">Lake Konstanz</strain>
    </source>
</reference>
<sequence>MLAVPVGTQFAVSKAPFTLAFALHFLAIFFFFGMQVDFLFDNFAPPSYSHCHHSISFLWFDVWAHAFGTGLPHSLSERCGIAEIDNF</sequence>
<evidence type="ECO:0000313" key="3">
    <source>
        <dbReference type="Proteomes" id="UP000051952"/>
    </source>
</evidence>
<evidence type="ECO:0000256" key="1">
    <source>
        <dbReference type="SAM" id="Phobius"/>
    </source>
</evidence>
<dbReference type="AlphaFoldDB" id="A0A0S4JB94"/>
<keyword evidence="1" id="KW-1133">Transmembrane helix</keyword>
<protein>
    <submittedName>
        <fullName evidence="2">Transmembrane protein, putative</fullName>
    </submittedName>
</protein>
<accession>A0A0S4JB94</accession>
<evidence type="ECO:0000313" key="2">
    <source>
        <dbReference type="EMBL" id="CUG86422.1"/>
    </source>
</evidence>
<dbReference type="VEuPathDB" id="TriTrypDB:BSAL_93050"/>
<organism evidence="2 3">
    <name type="scientific">Bodo saltans</name>
    <name type="common">Flagellated protozoan</name>
    <dbReference type="NCBI Taxonomy" id="75058"/>
    <lineage>
        <taxon>Eukaryota</taxon>
        <taxon>Discoba</taxon>
        <taxon>Euglenozoa</taxon>
        <taxon>Kinetoplastea</taxon>
        <taxon>Metakinetoplastina</taxon>
        <taxon>Eubodonida</taxon>
        <taxon>Bodonidae</taxon>
        <taxon>Bodo</taxon>
    </lineage>
</organism>
<dbReference type="Proteomes" id="UP000051952">
    <property type="component" value="Unassembled WGS sequence"/>
</dbReference>
<keyword evidence="3" id="KW-1185">Reference proteome</keyword>
<dbReference type="EMBL" id="CYKH01001299">
    <property type="protein sequence ID" value="CUG86422.1"/>
    <property type="molecule type" value="Genomic_DNA"/>
</dbReference>
<gene>
    <name evidence="2" type="ORF">BSAL_93050</name>
</gene>
<name>A0A0S4JB94_BODSA</name>